<comment type="caution">
    <text evidence="1">The sequence shown here is derived from an EMBL/GenBank/DDBJ whole genome shotgun (WGS) entry which is preliminary data.</text>
</comment>
<evidence type="ECO:0000313" key="1">
    <source>
        <dbReference type="EMBL" id="KID82910.1"/>
    </source>
</evidence>
<sequence>MGRLLVDEEPGHCGPAHVCLDAQPEERGLARDAVGEDGGWPQPVNFFKCNAALDVAVSTQDKNQSVLVDTAQAASCFHDGKR</sequence>
<accession>A0A0B4G854</accession>
<dbReference type="HOGENOM" id="CLU_2558769_0_0_1"/>
<name>A0A0B4G854_METGA</name>
<evidence type="ECO:0000313" key="2">
    <source>
        <dbReference type="Proteomes" id="UP000031192"/>
    </source>
</evidence>
<dbReference type="AlphaFoldDB" id="A0A0B4G854"/>
<dbReference type="Proteomes" id="UP000031192">
    <property type="component" value="Unassembled WGS sequence"/>
</dbReference>
<keyword evidence="2" id="KW-1185">Reference proteome</keyword>
<reference evidence="1 2" key="1">
    <citation type="journal article" date="2014" name="Proc. Natl. Acad. Sci. U.S.A.">
        <title>Trajectory and genomic determinants of fungal-pathogen speciation and host adaptation.</title>
        <authorList>
            <person name="Hu X."/>
            <person name="Xiao G."/>
            <person name="Zheng P."/>
            <person name="Shang Y."/>
            <person name="Su Y."/>
            <person name="Zhang X."/>
            <person name="Liu X."/>
            <person name="Zhan S."/>
            <person name="St Leger R.J."/>
            <person name="Wang C."/>
        </authorList>
    </citation>
    <scope>NUCLEOTIDE SEQUENCE [LARGE SCALE GENOMIC DNA]</scope>
    <source>
        <strain evidence="1 2">ARSEF 977</strain>
    </source>
</reference>
<dbReference type="EMBL" id="AZNH01000072">
    <property type="protein sequence ID" value="KID82910.1"/>
    <property type="molecule type" value="Genomic_DNA"/>
</dbReference>
<protein>
    <submittedName>
        <fullName evidence="1">Uncharacterized protein</fullName>
    </submittedName>
</protein>
<organism evidence="1 2">
    <name type="scientific">Metarhizium guizhouense (strain ARSEF 977)</name>
    <dbReference type="NCBI Taxonomy" id="1276136"/>
    <lineage>
        <taxon>Eukaryota</taxon>
        <taxon>Fungi</taxon>
        <taxon>Dikarya</taxon>
        <taxon>Ascomycota</taxon>
        <taxon>Pezizomycotina</taxon>
        <taxon>Sordariomycetes</taxon>
        <taxon>Hypocreomycetidae</taxon>
        <taxon>Hypocreales</taxon>
        <taxon>Clavicipitaceae</taxon>
        <taxon>Metarhizium</taxon>
    </lineage>
</organism>
<gene>
    <name evidence="1" type="ORF">MGU_09834</name>
</gene>
<proteinExistence type="predicted"/>